<evidence type="ECO:0000313" key="2">
    <source>
        <dbReference type="Proteomes" id="UP000468707"/>
    </source>
</evidence>
<proteinExistence type="predicted"/>
<organism evidence="1 2">
    <name type="scientific">Flagellimonas sediminis</name>
    <dbReference type="NCBI Taxonomy" id="2696468"/>
    <lineage>
        <taxon>Bacteria</taxon>
        <taxon>Pseudomonadati</taxon>
        <taxon>Bacteroidota</taxon>
        <taxon>Flavobacteriia</taxon>
        <taxon>Flavobacteriales</taxon>
        <taxon>Flavobacteriaceae</taxon>
        <taxon>Flagellimonas</taxon>
    </lineage>
</organism>
<accession>A0A6I5KMM9</accession>
<dbReference type="Proteomes" id="UP000468707">
    <property type="component" value="Unassembled WGS sequence"/>
</dbReference>
<sequence length="104" mass="11962">MLKKLLFSVLPLMLIGCLLVSPIVPFLDKELRKTMVPGSAEEEKSSKKEEAEKNFDELDLYLKNFFELSLYQATQKFDVCITDYIFPAAEYNLEILDPPPKKLS</sequence>
<name>A0A6I5KMM9_9FLAO</name>
<comment type="caution">
    <text evidence="1">The sequence shown here is derived from an EMBL/GenBank/DDBJ whole genome shotgun (WGS) entry which is preliminary data.</text>
</comment>
<evidence type="ECO:0000313" key="1">
    <source>
        <dbReference type="EMBL" id="NDV41946.1"/>
    </source>
</evidence>
<evidence type="ECO:0008006" key="3">
    <source>
        <dbReference type="Google" id="ProtNLM"/>
    </source>
</evidence>
<keyword evidence="2" id="KW-1185">Reference proteome</keyword>
<dbReference type="AlphaFoldDB" id="A0A6I5KMM9"/>
<dbReference type="PROSITE" id="PS51257">
    <property type="entry name" value="PROKAR_LIPOPROTEIN"/>
    <property type="match status" value="1"/>
</dbReference>
<reference evidence="1 2" key="1">
    <citation type="submission" date="2020-01" db="EMBL/GenBank/DDBJ databases">
        <title>Muricauda sediminis sp.nov. 40Bstr401.</title>
        <authorList>
            <person name="Xue Z."/>
            <person name="Zhu S."/>
            <person name="Ren N."/>
            <person name="Chen T."/>
            <person name="Chen X."/>
            <person name="Chen J."/>
            <person name="Yang J."/>
        </authorList>
    </citation>
    <scope>NUCLEOTIDE SEQUENCE [LARGE SCALE GENOMIC DNA]</scope>
    <source>
        <strain evidence="1 2">40Bstr401</strain>
    </source>
</reference>
<gene>
    <name evidence="1" type="ORF">GTK07_01295</name>
</gene>
<protein>
    <recommendedName>
        <fullName evidence="3">Lipoprotein</fullName>
    </recommendedName>
</protein>
<dbReference type="EMBL" id="JAAAMI010000001">
    <property type="protein sequence ID" value="NDV41946.1"/>
    <property type="molecule type" value="Genomic_DNA"/>
</dbReference>
<dbReference type="RefSeq" id="WP_163632168.1">
    <property type="nucleotide sequence ID" value="NZ_JAAAMI010000001.1"/>
</dbReference>